<evidence type="ECO:0000256" key="2">
    <source>
        <dbReference type="ARBA" id="ARBA00007262"/>
    </source>
</evidence>
<dbReference type="InterPro" id="IPR000048">
    <property type="entry name" value="IQ_motif_EF-hand-BS"/>
</dbReference>
<comment type="similarity">
    <text evidence="2">Belongs to the IFI6/IFI27 family.</text>
</comment>
<dbReference type="PANTHER" id="PTHR16932:SF18">
    <property type="entry name" value="INTERFERON, ALPHA-INDUCIBLE PROTEIN 27-LIKE 2"/>
    <property type="match status" value="1"/>
</dbReference>
<keyword evidence="4 7" id="KW-1133">Transmembrane helix</keyword>
<dbReference type="STRING" id="400727.A0A2T7NT50"/>
<dbReference type="Gene3D" id="1.20.5.190">
    <property type="match status" value="1"/>
</dbReference>
<feature type="transmembrane region" description="Helical" evidence="7">
    <location>
        <begin position="276"/>
        <end position="299"/>
    </location>
</feature>
<dbReference type="InterPro" id="IPR009311">
    <property type="entry name" value="IFI6/IFI27-like"/>
</dbReference>
<feature type="region of interest" description="Disordered" evidence="6">
    <location>
        <begin position="1"/>
        <end position="26"/>
    </location>
</feature>
<evidence type="ECO:0000256" key="4">
    <source>
        <dbReference type="ARBA" id="ARBA00022989"/>
    </source>
</evidence>
<feature type="compositionally biased region" description="Basic and acidic residues" evidence="6">
    <location>
        <begin position="46"/>
        <end position="69"/>
    </location>
</feature>
<reference evidence="8 9" key="1">
    <citation type="submission" date="2018-04" db="EMBL/GenBank/DDBJ databases">
        <title>The genome of golden apple snail Pomacea canaliculata provides insight into stress tolerance and invasive adaptation.</title>
        <authorList>
            <person name="Liu C."/>
            <person name="Liu B."/>
            <person name="Ren Y."/>
            <person name="Zhang Y."/>
            <person name="Wang H."/>
            <person name="Li S."/>
            <person name="Jiang F."/>
            <person name="Yin L."/>
            <person name="Zhang G."/>
            <person name="Qian W."/>
            <person name="Fan W."/>
        </authorList>
    </citation>
    <scope>NUCLEOTIDE SEQUENCE [LARGE SCALE GENOMIC DNA]</scope>
    <source>
        <strain evidence="8">SZHN2017</strain>
        <tissue evidence="8">Muscle</tissue>
    </source>
</reference>
<dbReference type="SMART" id="SM00015">
    <property type="entry name" value="IQ"/>
    <property type="match status" value="1"/>
</dbReference>
<feature type="transmembrane region" description="Helical" evidence="7">
    <location>
        <begin position="192"/>
        <end position="212"/>
    </location>
</feature>
<keyword evidence="9" id="KW-1185">Reference proteome</keyword>
<proteinExistence type="inferred from homology"/>
<evidence type="ECO:0000313" key="9">
    <source>
        <dbReference type="Proteomes" id="UP000245119"/>
    </source>
</evidence>
<evidence type="ECO:0000256" key="3">
    <source>
        <dbReference type="ARBA" id="ARBA00022692"/>
    </source>
</evidence>
<feature type="transmembrane region" description="Helical" evidence="7">
    <location>
        <begin position="233"/>
        <end position="250"/>
    </location>
</feature>
<feature type="compositionally biased region" description="Basic and acidic residues" evidence="6">
    <location>
        <begin position="17"/>
        <end position="26"/>
    </location>
</feature>
<dbReference type="InterPro" id="IPR038213">
    <property type="entry name" value="IFI6/IFI27-like_sf"/>
</dbReference>
<organism evidence="8 9">
    <name type="scientific">Pomacea canaliculata</name>
    <name type="common">Golden apple snail</name>
    <dbReference type="NCBI Taxonomy" id="400727"/>
    <lineage>
        <taxon>Eukaryota</taxon>
        <taxon>Metazoa</taxon>
        <taxon>Spiralia</taxon>
        <taxon>Lophotrochozoa</taxon>
        <taxon>Mollusca</taxon>
        <taxon>Gastropoda</taxon>
        <taxon>Caenogastropoda</taxon>
        <taxon>Architaenioglossa</taxon>
        <taxon>Ampullarioidea</taxon>
        <taxon>Ampullariidae</taxon>
        <taxon>Pomacea</taxon>
    </lineage>
</organism>
<comment type="subcellular location">
    <subcellularLocation>
        <location evidence="1">Membrane</location>
        <topology evidence="1">Multi-pass membrane protein</topology>
    </subcellularLocation>
</comment>
<dbReference type="GO" id="GO:0016020">
    <property type="term" value="C:membrane"/>
    <property type="evidence" value="ECO:0007669"/>
    <property type="project" value="UniProtKB-SubCell"/>
</dbReference>
<name>A0A2T7NT50_POMCA</name>
<feature type="region of interest" description="Disordered" evidence="6">
    <location>
        <begin position="46"/>
        <end position="113"/>
    </location>
</feature>
<sequence>MDYFEGITMEKTNVQRKSGDTDAEREQAATIIQAFYRGYRVRKELKKKEKEEQQKEEKEEQQKEEKEQQKEEEEQQKEEEEQQQKEEKEQQKEEEEQQQKEEDAGSSPKKPWLSGTMRKVIKVAAPVAVGVGAVVATPVVIGALGFGTAGIAAGSVAAKGMSLAATTGVGMSVISTCQSIGALAALSVSQAVAVGGTTTAATAGIGKFVGWLRKKQKIPEADRSTKKRCKTQRGHAAVFCLLLLMSPVAAREKEDSSWMYSWPDTSLVTDSFVWKIGFPVTVGAVVVVAAPAVVAAAGFGAGRIAAGSLAAKGMSLAATSGYGMWVISGLQSIGAAGLTTFQLFTVGGAVATGVGVGVGISSSDSSSTSCGIDDKKKTP</sequence>
<dbReference type="CDD" id="cd23767">
    <property type="entry name" value="IQCD"/>
    <property type="match status" value="1"/>
</dbReference>
<dbReference type="AlphaFoldDB" id="A0A2T7NT50"/>
<dbReference type="Proteomes" id="UP000245119">
    <property type="component" value="Linkage Group LG9"/>
</dbReference>
<dbReference type="EMBL" id="PZQS01000009">
    <property type="protein sequence ID" value="PVD24341.1"/>
    <property type="molecule type" value="Genomic_DNA"/>
</dbReference>
<feature type="transmembrane region" description="Helical" evidence="7">
    <location>
        <begin position="127"/>
        <end position="151"/>
    </location>
</feature>
<dbReference type="Pfam" id="PF00612">
    <property type="entry name" value="IQ"/>
    <property type="match status" value="1"/>
</dbReference>
<dbReference type="Pfam" id="PF06140">
    <property type="entry name" value="Ifi-6-16"/>
    <property type="match status" value="2"/>
</dbReference>
<protein>
    <submittedName>
        <fullName evidence="8">Uncharacterized protein</fullName>
    </submittedName>
</protein>
<dbReference type="Gene3D" id="6.10.110.10">
    <property type="match status" value="2"/>
</dbReference>
<comment type="caution">
    <text evidence="8">The sequence shown here is derived from an EMBL/GenBank/DDBJ whole genome shotgun (WGS) entry which is preliminary data.</text>
</comment>
<evidence type="ECO:0000256" key="1">
    <source>
        <dbReference type="ARBA" id="ARBA00004141"/>
    </source>
</evidence>
<dbReference type="PROSITE" id="PS50096">
    <property type="entry name" value="IQ"/>
    <property type="match status" value="1"/>
</dbReference>
<accession>A0A2T7NT50</accession>
<evidence type="ECO:0000256" key="6">
    <source>
        <dbReference type="SAM" id="MobiDB-lite"/>
    </source>
</evidence>
<dbReference type="OrthoDB" id="440424at2759"/>
<feature type="compositionally biased region" description="Acidic residues" evidence="6">
    <location>
        <begin position="70"/>
        <end position="81"/>
    </location>
</feature>
<gene>
    <name evidence="8" type="ORF">C0Q70_14822</name>
</gene>
<feature type="compositionally biased region" description="Basic and acidic residues" evidence="6">
    <location>
        <begin position="82"/>
        <end position="103"/>
    </location>
</feature>
<evidence type="ECO:0000256" key="7">
    <source>
        <dbReference type="SAM" id="Phobius"/>
    </source>
</evidence>
<dbReference type="PANTHER" id="PTHR16932">
    <property type="entry name" value="INTERFERON ALPHA-INDUCIBLE PROTEIN 27"/>
    <property type="match status" value="1"/>
</dbReference>
<keyword evidence="3 7" id="KW-0812">Transmembrane</keyword>
<evidence type="ECO:0000256" key="5">
    <source>
        <dbReference type="ARBA" id="ARBA00023136"/>
    </source>
</evidence>
<evidence type="ECO:0000313" key="8">
    <source>
        <dbReference type="EMBL" id="PVD24341.1"/>
    </source>
</evidence>
<keyword evidence="5 7" id="KW-0472">Membrane</keyword>